<evidence type="ECO:0000313" key="1">
    <source>
        <dbReference type="EMBL" id="GAA3764089.1"/>
    </source>
</evidence>
<proteinExistence type="predicted"/>
<dbReference type="RefSeq" id="WP_345655807.1">
    <property type="nucleotide sequence ID" value="NZ_BAABEP010000115.1"/>
</dbReference>
<gene>
    <name evidence="1" type="ORF">GCM10023082_66430</name>
</gene>
<organism evidence="1 2">
    <name type="scientific">Streptomyces tremellae</name>
    <dbReference type="NCBI Taxonomy" id="1124239"/>
    <lineage>
        <taxon>Bacteria</taxon>
        <taxon>Bacillati</taxon>
        <taxon>Actinomycetota</taxon>
        <taxon>Actinomycetes</taxon>
        <taxon>Kitasatosporales</taxon>
        <taxon>Streptomycetaceae</taxon>
        <taxon>Streptomyces</taxon>
    </lineage>
</organism>
<dbReference type="Pfam" id="PF14019">
    <property type="entry name" value="DUF4235"/>
    <property type="match status" value="1"/>
</dbReference>
<sequence length="94" mass="10045">MKLPLMYKPLGFALGWAGGAVAGALFHTTWKALRHEDDAPDALDRERGWTEVLVAAALEGALFAVARSVVDRAGAKAVERATGNWPTKDEGGRN</sequence>
<name>A0ABP7GFX1_9ACTN</name>
<dbReference type="InterPro" id="IPR025329">
    <property type="entry name" value="DUF4235"/>
</dbReference>
<comment type="caution">
    <text evidence="1">The sequence shown here is derived from an EMBL/GenBank/DDBJ whole genome shotgun (WGS) entry which is preliminary data.</text>
</comment>
<keyword evidence="2" id="KW-1185">Reference proteome</keyword>
<dbReference type="EMBL" id="BAABEP010000115">
    <property type="protein sequence ID" value="GAA3764089.1"/>
    <property type="molecule type" value="Genomic_DNA"/>
</dbReference>
<dbReference type="Proteomes" id="UP001499884">
    <property type="component" value="Unassembled WGS sequence"/>
</dbReference>
<reference evidence="2" key="1">
    <citation type="journal article" date="2019" name="Int. J. Syst. Evol. Microbiol.">
        <title>The Global Catalogue of Microorganisms (GCM) 10K type strain sequencing project: providing services to taxonomists for standard genome sequencing and annotation.</title>
        <authorList>
            <consortium name="The Broad Institute Genomics Platform"/>
            <consortium name="The Broad Institute Genome Sequencing Center for Infectious Disease"/>
            <person name="Wu L."/>
            <person name="Ma J."/>
        </authorList>
    </citation>
    <scope>NUCLEOTIDE SEQUENCE [LARGE SCALE GENOMIC DNA]</scope>
    <source>
        <strain evidence="2">JCM 30846</strain>
    </source>
</reference>
<evidence type="ECO:0000313" key="2">
    <source>
        <dbReference type="Proteomes" id="UP001499884"/>
    </source>
</evidence>
<accession>A0ABP7GFX1</accession>
<protein>
    <submittedName>
        <fullName evidence="1">DUF4235 domain-containing protein</fullName>
    </submittedName>
</protein>